<dbReference type="EMBL" id="CACRUA010000028">
    <property type="protein sequence ID" value="VYU49047.1"/>
    <property type="molecule type" value="Genomic_DNA"/>
</dbReference>
<sequence>MADSLRTVMRKFIKYTKAVEITAQCGLISAAFVYKNRCAVSRMPAATTFSQSAQLMRRPV</sequence>
<reference evidence="1" key="1">
    <citation type="submission" date="2019-11" db="EMBL/GenBank/DDBJ databases">
        <authorList>
            <person name="Feng L."/>
        </authorList>
    </citation>
    <scope>NUCLEOTIDE SEQUENCE</scope>
    <source>
        <strain evidence="1">CsymbiosumLFYP84</strain>
    </source>
</reference>
<accession>A0A6N3FAE0</accession>
<organism evidence="1">
    <name type="scientific">Clostridium symbiosum</name>
    <name type="common">Bacteroides symbiosus</name>
    <dbReference type="NCBI Taxonomy" id="1512"/>
    <lineage>
        <taxon>Bacteria</taxon>
        <taxon>Bacillati</taxon>
        <taxon>Bacillota</taxon>
        <taxon>Clostridia</taxon>
        <taxon>Lachnospirales</taxon>
        <taxon>Lachnospiraceae</taxon>
        <taxon>Otoolea</taxon>
    </lineage>
</organism>
<protein>
    <submittedName>
        <fullName evidence="1">Uncharacterized protein</fullName>
    </submittedName>
</protein>
<gene>
    <name evidence="1" type="ORF">CSLFYP84_02444</name>
</gene>
<name>A0A6N3FAE0_CLOSY</name>
<dbReference type="AlphaFoldDB" id="A0A6N3FAE0"/>
<proteinExistence type="predicted"/>
<evidence type="ECO:0000313" key="1">
    <source>
        <dbReference type="EMBL" id="VYU49047.1"/>
    </source>
</evidence>